<organism evidence="1 2">
    <name type="scientific">Baudoinia panamericana (strain UAMH 10762)</name>
    <name type="common">Angels' share fungus</name>
    <name type="synonym">Baudoinia compniacensis (strain UAMH 10762)</name>
    <dbReference type="NCBI Taxonomy" id="717646"/>
    <lineage>
        <taxon>Eukaryota</taxon>
        <taxon>Fungi</taxon>
        <taxon>Dikarya</taxon>
        <taxon>Ascomycota</taxon>
        <taxon>Pezizomycotina</taxon>
        <taxon>Dothideomycetes</taxon>
        <taxon>Dothideomycetidae</taxon>
        <taxon>Mycosphaerellales</taxon>
        <taxon>Teratosphaeriaceae</taxon>
        <taxon>Baudoinia</taxon>
    </lineage>
</organism>
<sequence length="147" mass="16103">MLGVSLDFPTHFHRECFTDAWSSYDWECTYTGTSYATQDDLNRATDSFCAAVDDATVSGGMWRNATYQAPSDGQPIFLGVHNYAANGSSQLTLELCTTGFYDILQRREPSGAGAGTRGGYIIMYFKFLTFVIGVDGNMPTPFCGGYC</sequence>
<evidence type="ECO:0000313" key="1">
    <source>
        <dbReference type="EMBL" id="EMC99722.1"/>
    </source>
</evidence>
<dbReference type="GeneID" id="19111113"/>
<dbReference type="Proteomes" id="UP000011761">
    <property type="component" value="Unassembled WGS sequence"/>
</dbReference>
<reference evidence="1 2" key="1">
    <citation type="journal article" date="2012" name="PLoS Pathog.">
        <title>Diverse lifestyles and strategies of plant pathogenesis encoded in the genomes of eighteen Dothideomycetes fungi.</title>
        <authorList>
            <person name="Ohm R.A."/>
            <person name="Feau N."/>
            <person name="Henrissat B."/>
            <person name="Schoch C.L."/>
            <person name="Horwitz B.A."/>
            <person name="Barry K.W."/>
            <person name="Condon B.J."/>
            <person name="Copeland A.C."/>
            <person name="Dhillon B."/>
            <person name="Glaser F."/>
            <person name="Hesse C.N."/>
            <person name="Kosti I."/>
            <person name="LaButti K."/>
            <person name="Lindquist E.A."/>
            <person name="Lucas S."/>
            <person name="Salamov A.A."/>
            <person name="Bradshaw R.E."/>
            <person name="Ciuffetti L."/>
            <person name="Hamelin R.C."/>
            <person name="Kema G.H.J."/>
            <person name="Lawrence C."/>
            <person name="Scott J.A."/>
            <person name="Spatafora J.W."/>
            <person name="Turgeon B.G."/>
            <person name="de Wit P.J.G.M."/>
            <person name="Zhong S."/>
            <person name="Goodwin S.B."/>
            <person name="Grigoriev I.V."/>
        </authorList>
    </citation>
    <scope>NUCLEOTIDE SEQUENCE [LARGE SCALE GENOMIC DNA]</scope>
    <source>
        <strain evidence="1 2">UAMH 10762</strain>
    </source>
</reference>
<evidence type="ECO:0000313" key="2">
    <source>
        <dbReference type="Proteomes" id="UP000011761"/>
    </source>
</evidence>
<dbReference type="RefSeq" id="XP_007672943.1">
    <property type="nucleotide sequence ID" value="XM_007674753.1"/>
</dbReference>
<gene>
    <name evidence="1" type="ORF">BAUCODRAFT_30102</name>
</gene>
<name>M2LYD5_BAUPA</name>
<dbReference type="EMBL" id="KB445551">
    <property type="protein sequence ID" value="EMC99722.1"/>
    <property type="molecule type" value="Genomic_DNA"/>
</dbReference>
<dbReference type="KEGG" id="bcom:BAUCODRAFT_30102"/>
<dbReference type="AlphaFoldDB" id="M2LYD5"/>
<accession>M2LYD5</accession>
<proteinExistence type="predicted"/>
<keyword evidence="2" id="KW-1185">Reference proteome</keyword>
<protein>
    <submittedName>
        <fullName evidence="1">Uncharacterized protein</fullName>
    </submittedName>
</protein>
<dbReference type="HOGENOM" id="CLU_1767724_0_0_1"/>